<protein>
    <recommendedName>
        <fullName evidence="4">CO dehydrogenase flavoprotein C-terminal domain-containing protein</fullName>
    </recommendedName>
</protein>
<dbReference type="Gene3D" id="3.30.390.50">
    <property type="entry name" value="CO dehydrogenase flavoprotein, C-terminal domain"/>
    <property type="match status" value="1"/>
</dbReference>
<comment type="caution">
    <text evidence="5">The sequence shown here is derived from an EMBL/GenBank/DDBJ whole genome shotgun (WGS) entry which is preliminary data.</text>
</comment>
<evidence type="ECO:0000259" key="4">
    <source>
        <dbReference type="SMART" id="SM01092"/>
    </source>
</evidence>
<evidence type="ECO:0000313" key="5">
    <source>
        <dbReference type="EMBL" id="MBW5485359.1"/>
    </source>
</evidence>
<dbReference type="EMBL" id="WTFF01000243">
    <property type="protein sequence ID" value="MBW5485359.1"/>
    <property type="molecule type" value="Genomic_DNA"/>
</dbReference>
<organism evidence="5 6">
    <name type="scientific">Streptomyces bambusae</name>
    <dbReference type="NCBI Taxonomy" id="1550616"/>
    <lineage>
        <taxon>Bacteria</taxon>
        <taxon>Bacillati</taxon>
        <taxon>Actinomycetota</taxon>
        <taxon>Actinomycetes</taxon>
        <taxon>Kitasatosporales</taxon>
        <taxon>Streptomycetaceae</taxon>
        <taxon>Streptomyces</taxon>
    </lineage>
</organism>
<dbReference type="SMART" id="SM01092">
    <property type="entry name" value="CO_deh_flav_C"/>
    <property type="match status" value="1"/>
</dbReference>
<dbReference type="PANTHER" id="PTHR42659:SF2">
    <property type="entry name" value="XANTHINE DEHYDROGENASE SUBUNIT C-RELATED"/>
    <property type="match status" value="1"/>
</dbReference>
<gene>
    <name evidence="5" type="ORF">GPJ59_26665</name>
</gene>
<accession>A0ABS6ZC76</accession>
<keyword evidence="2" id="KW-0274">FAD</keyword>
<evidence type="ECO:0000256" key="3">
    <source>
        <dbReference type="ARBA" id="ARBA00023002"/>
    </source>
</evidence>
<dbReference type="PANTHER" id="PTHR42659">
    <property type="entry name" value="XANTHINE DEHYDROGENASE SUBUNIT C-RELATED"/>
    <property type="match status" value="1"/>
</dbReference>
<dbReference type="InterPro" id="IPR036683">
    <property type="entry name" value="CO_DH_flav_C_dom_sf"/>
</dbReference>
<evidence type="ECO:0000313" key="6">
    <source>
        <dbReference type="Proteomes" id="UP000812013"/>
    </source>
</evidence>
<dbReference type="SUPFAM" id="SSF55447">
    <property type="entry name" value="CO dehydrogenase flavoprotein C-terminal domain-like"/>
    <property type="match status" value="1"/>
</dbReference>
<dbReference type="InterPro" id="IPR005107">
    <property type="entry name" value="CO_DH_flav_C"/>
</dbReference>
<dbReference type="InterPro" id="IPR051312">
    <property type="entry name" value="Diverse_Substr_Oxidored"/>
</dbReference>
<evidence type="ECO:0000256" key="2">
    <source>
        <dbReference type="ARBA" id="ARBA00022827"/>
    </source>
</evidence>
<keyword evidence="1" id="KW-0285">Flavoprotein</keyword>
<dbReference type="Pfam" id="PF03450">
    <property type="entry name" value="CO_deh_flav_C"/>
    <property type="match status" value="1"/>
</dbReference>
<proteinExistence type="predicted"/>
<feature type="domain" description="CO dehydrogenase flavoprotein C-terminal" evidence="4">
    <location>
        <begin position="59"/>
        <end position="154"/>
    </location>
</feature>
<keyword evidence="6" id="KW-1185">Reference proteome</keyword>
<reference evidence="5 6" key="1">
    <citation type="submission" date="2019-12" db="EMBL/GenBank/DDBJ databases">
        <title>Genome sequence of Streptomyces bambusae.</title>
        <authorList>
            <person name="Bansal K."/>
            <person name="Choksket S."/>
            <person name="Korpole S."/>
            <person name="Patil P.B."/>
        </authorList>
    </citation>
    <scope>NUCLEOTIDE SEQUENCE [LARGE SCALE GENOMIC DNA]</scope>
    <source>
        <strain evidence="5 6">SK60</strain>
    </source>
</reference>
<name>A0ABS6ZC76_9ACTN</name>
<keyword evidence="3" id="KW-0560">Oxidoreductase</keyword>
<evidence type="ECO:0000256" key="1">
    <source>
        <dbReference type="ARBA" id="ARBA00022630"/>
    </source>
</evidence>
<dbReference type="Proteomes" id="UP000812013">
    <property type="component" value="Unassembled WGS sequence"/>
</dbReference>
<feature type="non-terminal residue" evidence="5">
    <location>
        <position position="1"/>
    </location>
</feature>
<dbReference type="RefSeq" id="WP_374200912.1">
    <property type="nucleotide sequence ID" value="NZ_WTFF01000243.1"/>
</dbReference>
<sequence length="159" mass="16150">GVGYKGRSRPVAAIAADARVELAGPAGRSTSSAEELAATGPPPGCVITALLVPASGPAAAFEKTADRASRHPVCAAAVRITTDGVRIAVTGATARAQRMRDVEQRLRDAEPTTDAVLAAFRAEPRSLFVPGRGTSAEYLGHLAGVLTARALARAQAALA</sequence>